<accession>A0A9X6NNU8</accession>
<dbReference type="InterPro" id="IPR035952">
    <property type="entry name" value="Rhomboid-like_sf"/>
</dbReference>
<name>A0A9X6NNU8_HYPEX</name>
<feature type="transmembrane region" description="Helical" evidence="13">
    <location>
        <begin position="129"/>
        <end position="154"/>
    </location>
</feature>
<feature type="transmembrane region" description="Helical" evidence="13">
    <location>
        <begin position="189"/>
        <end position="209"/>
    </location>
</feature>
<evidence type="ECO:0000256" key="8">
    <source>
        <dbReference type="ARBA" id="ARBA00022825"/>
    </source>
</evidence>
<comment type="caution">
    <text evidence="15">The sequence shown here is derived from an EMBL/GenBank/DDBJ whole genome shotgun (WGS) entry which is preliminary data.</text>
</comment>
<comment type="catalytic activity">
    <reaction evidence="1">
        <text>Cleaves type-1 transmembrane domains using a catalytic dyad composed of serine and histidine that are contributed by different transmembrane domains.</text>
        <dbReference type="EC" id="3.4.21.105"/>
    </reaction>
</comment>
<evidence type="ECO:0000256" key="10">
    <source>
        <dbReference type="ARBA" id="ARBA00023136"/>
    </source>
</evidence>
<dbReference type="AlphaFoldDB" id="A0A9X6NNU8"/>
<evidence type="ECO:0000256" key="11">
    <source>
        <dbReference type="PIRNR" id="PIRNR037470"/>
    </source>
</evidence>
<feature type="domain" description="Peptidase S54 rhomboid" evidence="14">
    <location>
        <begin position="125"/>
        <end position="270"/>
    </location>
</feature>
<keyword evidence="7" id="KW-0378">Hydrolase</keyword>
<keyword evidence="10 13" id="KW-0472">Membrane</keyword>
<dbReference type="Proteomes" id="UP000192578">
    <property type="component" value="Unassembled WGS sequence"/>
</dbReference>
<reference evidence="16" key="1">
    <citation type="submission" date="2017-01" db="EMBL/GenBank/DDBJ databases">
        <title>Comparative genomics of anhydrobiosis in the tardigrade Hypsibius dujardini.</title>
        <authorList>
            <person name="Yoshida Y."/>
            <person name="Koutsovoulos G."/>
            <person name="Laetsch D."/>
            <person name="Stevens L."/>
            <person name="Kumar S."/>
            <person name="Horikawa D."/>
            <person name="Ishino K."/>
            <person name="Komine S."/>
            <person name="Tomita M."/>
            <person name="Blaxter M."/>
            <person name="Arakawa K."/>
        </authorList>
    </citation>
    <scope>NUCLEOTIDE SEQUENCE [LARGE SCALE GENOMIC DNA]</scope>
    <source>
        <strain evidence="16">Z151</strain>
    </source>
</reference>
<evidence type="ECO:0000256" key="7">
    <source>
        <dbReference type="ARBA" id="ARBA00022801"/>
    </source>
</evidence>
<evidence type="ECO:0000256" key="5">
    <source>
        <dbReference type="ARBA" id="ARBA00022670"/>
    </source>
</evidence>
<evidence type="ECO:0000256" key="6">
    <source>
        <dbReference type="ARBA" id="ARBA00022692"/>
    </source>
</evidence>
<keyword evidence="6 13" id="KW-0812">Transmembrane</keyword>
<keyword evidence="8" id="KW-0720">Serine protease</keyword>
<feature type="active site" evidence="12">
    <location>
        <position position="254"/>
    </location>
</feature>
<feature type="transmembrane region" description="Helical" evidence="13">
    <location>
        <begin position="249"/>
        <end position="269"/>
    </location>
</feature>
<evidence type="ECO:0000313" key="15">
    <source>
        <dbReference type="EMBL" id="OWA53109.1"/>
    </source>
</evidence>
<dbReference type="Pfam" id="PF01694">
    <property type="entry name" value="Rhomboid"/>
    <property type="match status" value="1"/>
</dbReference>
<evidence type="ECO:0000256" key="9">
    <source>
        <dbReference type="ARBA" id="ARBA00022989"/>
    </source>
</evidence>
<organism evidence="15 16">
    <name type="scientific">Hypsibius exemplaris</name>
    <name type="common">Freshwater tardigrade</name>
    <dbReference type="NCBI Taxonomy" id="2072580"/>
    <lineage>
        <taxon>Eukaryota</taxon>
        <taxon>Metazoa</taxon>
        <taxon>Ecdysozoa</taxon>
        <taxon>Tardigrada</taxon>
        <taxon>Eutardigrada</taxon>
        <taxon>Parachela</taxon>
        <taxon>Hypsibioidea</taxon>
        <taxon>Hypsibiidae</taxon>
        <taxon>Hypsibius</taxon>
    </lineage>
</organism>
<dbReference type="GO" id="GO:0006508">
    <property type="term" value="P:proteolysis"/>
    <property type="evidence" value="ECO:0007669"/>
    <property type="project" value="UniProtKB-KW"/>
</dbReference>
<feature type="transmembrane region" description="Helical" evidence="13">
    <location>
        <begin position="281"/>
        <end position="305"/>
    </location>
</feature>
<dbReference type="PIRSF" id="PIRSF037470">
    <property type="entry name" value="Rhomboid"/>
    <property type="match status" value="1"/>
</dbReference>
<gene>
    <name evidence="15" type="ORF">BV898_17542</name>
</gene>
<feature type="active site" description="Nucleophile" evidence="12">
    <location>
        <position position="193"/>
    </location>
</feature>
<dbReference type="OrthoDB" id="418595at2759"/>
<feature type="transmembrane region" description="Helical" evidence="13">
    <location>
        <begin position="166"/>
        <end position="183"/>
    </location>
</feature>
<keyword evidence="9 13" id="KW-1133">Transmembrane helix</keyword>
<keyword evidence="5" id="KW-0645">Protease</keyword>
<dbReference type="FunFam" id="1.20.1540.10:FF:000007">
    <property type="entry name" value="Rhomboid like 2"/>
    <property type="match status" value="1"/>
</dbReference>
<evidence type="ECO:0000256" key="13">
    <source>
        <dbReference type="SAM" id="Phobius"/>
    </source>
</evidence>
<proteinExistence type="inferred from homology"/>
<comment type="subcellular location">
    <subcellularLocation>
        <location evidence="2">Membrane</location>
        <topology evidence="2">Multi-pass membrane protein</topology>
    </subcellularLocation>
</comment>
<dbReference type="Gene3D" id="1.20.1540.10">
    <property type="entry name" value="Rhomboid-like"/>
    <property type="match status" value="1"/>
</dbReference>
<evidence type="ECO:0000256" key="3">
    <source>
        <dbReference type="ARBA" id="ARBA00009045"/>
    </source>
</evidence>
<dbReference type="GO" id="GO:0004252">
    <property type="term" value="F:serine-type endopeptidase activity"/>
    <property type="evidence" value="ECO:0007669"/>
    <property type="project" value="UniProtKB-UniRule"/>
</dbReference>
<dbReference type="SUPFAM" id="SSF144091">
    <property type="entry name" value="Rhomboid-like"/>
    <property type="match status" value="1"/>
</dbReference>
<feature type="transmembrane region" description="Helical" evidence="13">
    <location>
        <begin position="81"/>
        <end position="99"/>
    </location>
</feature>
<dbReference type="EMBL" id="MTYJ01000303">
    <property type="protein sequence ID" value="OWA53109.1"/>
    <property type="molecule type" value="Genomic_DNA"/>
</dbReference>
<protein>
    <recommendedName>
        <fullName evidence="4">rhomboid protease</fullName>
        <ecNumber evidence="4">3.4.21.105</ecNumber>
    </recommendedName>
</protein>
<feature type="transmembrane region" description="Helical" evidence="13">
    <location>
        <begin position="216"/>
        <end position="237"/>
    </location>
</feature>
<dbReference type="GO" id="GO:0016020">
    <property type="term" value="C:membrane"/>
    <property type="evidence" value="ECO:0007669"/>
    <property type="project" value="UniProtKB-SubCell"/>
</dbReference>
<dbReference type="PANTHER" id="PTHR45840">
    <property type="entry name" value="RHOMBOID-RELATED PROTEIN"/>
    <property type="match status" value="1"/>
</dbReference>
<keyword evidence="16" id="KW-1185">Reference proteome</keyword>
<evidence type="ECO:0000256" key="2">
    <source>
        <dbReference type="ARBA" id="ARBA00004141"/>
    </source>
</evidence>
<sequence length="312" mass="34634">MDNSLYSYLLWRKQSAADGDADNNQEDTLSEFGFLRPPPIVPAGRQTMARKIVKKAVKEVLVEEGLSEYYADNYRCWPPPFFLIFIAFTEIAVFIYYAAVSGEVFTVGPVPVDNIWVYRPDRRIEIWRFFTYAFLHAGWLHLVFNLMIQTFVGLPLEMVHGSFRVSVIYLLGVLAGSLGTSVFDQDVYLVGASGGVYALLSAHLANVLLNRCQMELGVLRVIGVLLVASCDVGVAIWDRYAAEPTPLPVSYTAHLMGALSGLCVGLIVLKNFDQRLSATITWWIALAIYSACVLVAVLWNIFIVIPGGAYSS</sequence>
<evidence type="ECO:0000256" key="4">
    <source>
        <dbReference type="ARBA" id="ARBA00013039"/>
    </source>
</evidence>
<dbReference type="InterPro" id="IPR022764">
    <property type="entry name" value="Peptidase_S54_rhomboid_dom"/>
</dbReference>
<dbReference type="EC" id="3.4.21.105" evidence="4"/>
<evidence type="ECO:0000256" key="12">
    <source>
        <dbReference type="PIRSR" id="PIRSR037470-50"/>
    </source>
</evidence>
<evidence type="ECO:0000259" key="14">
    <source>
        <dbReference type="Pfam" id="PF01694"/>
    </source>
</evidence>
<comment type="similarity">
    <text evidence="3 11">Belongs to the peptidase S54 family.</text>
</comment>
<dbReference type="InterPro" id="IPR017213">
    <property type="entry name" value="Peptidase_S54_rhomboid_met"/>
</dbReference>
<dbReference type="PANTHER" id="PTHR45840:SF2">
    <property type="entry name" value="PROTEIN RHOMBOID-RELATED"/>
    <property type="match status" value="1"/>
</dbReference>
<dbReference type="InterPro" id="IPR051739">
    <property type="entry name" value="Rhomboid_IM_Serine_Proteases"/>
</dbReference>
<evidence type="ECO:0000313" key="16">
    <source>
        <dbReference type="Proteomes" id="UP000192578"/>
    </source>
</evidence>
<evidence type="ECO:0000256" key="1">
    <source>
        <dbReference type="ARBA" id="ARBA00000156"/>
    </source>
</evidence>